<dbReference type="Proteomes" id="UP001143548">
    <property type="component" value="Unassembled WGS sequence"/>
</dbReference>
<gene>
    <name evidence="2" type="ORF">AbraCBS73388_002490</name>
</gene>
<organism evidence="2 3">
    <name type="scientific">Aspergillus brasiliensis</name>
    <dbReference type="NCBI Taxonomy" id="319629"/>
    <lineage>
        <taxon>Eukaryota</taxon>
        <taxon>Fungi</taxon>
        <taxon>Dikarya</taxon>
        <taxon>Ascomycota</taxon>
        <taxon>Pezizomycotina</taxon>
        <taxon>Eurotiomycetes</taxon>
        <taxon>Eurotiomycetidae</taxon>
        <taxon>Eurotiales</taxon>
        <taxon>Aspergillaceae</taxon>
        <taxon>Aspergillus</taxon>
        <taxon>Aspergillus subgen. Circumdati</taxon>
    </lineage>
</organism>
<protein>
    <submittedName>
        <fullName evidence="2">Uncharacterized protein</fullName>
    </submittedName>
</protein>
<dbReference type="AlphaFoldDB" id="A0A9W6DSR8"/>
<evidence type="ECO:0000256" key="1">
    <source>
        <dbReference type="SAM" id="MobiDB-lite"/>
    </source>
</evidence>
<name>A0A9W6DSR8_9EURO</name>
<evidence type="ECO:0000313" key="2">
    <source>
        <dbReference type="EMBL" id="GKZ26405.1"/>
    </source>
</evidence>
<dbReference type="EMBL" id="BROQ01000145">
    <property type="protein sequence ID" value="GKZ26405.1"/>
    <property type="molecule type" value="Genomic_DNA"/>
</dbReference>
<comment type="caution">
    <text evidence="2">The sequence shown here is derived from an EMBL/GenBank/DDBJ whole genome shotgun (WGS) entry which is preliminary data.</text>
</comment>
<evidence type="ECO:0000313" key="3">
    <source>
        <dbReference type="Proteomes" id="UP001143548"/>
    </source>
</evidence>
<reference evidence="2" key="1">
    <citation type="submission" date="2022-07" db="EMBL/GenBank/DDBJ databases">
        <title>Taxonomy of Aspergillus series Nigri: significant species reduction supported by multi-species coalescent approaches.</title>
        <authorList>
            <person name="Bian C."/>
            <person name="Kusuya Y."/>
            <person name="Sklenar F."/>
            <person name="D'hooge E."/>
            <person name="Yaguchi T."/>
            <person name="Takahashi H."/>
            <person name="Hubka V."/>
        </authorList>
    </citation>
    <scope>NUCLEOTIDE SEQUENCE</scope>
    <source>
        <strain evidence="2">CBS 733.88</strain>
    </source>
</reference>
<accession>A0A9W6DSR8</accession>
<feature type="compositionally biased region" description="Polar residues" evidence="1">
    <location>
        <begin position="1"/>
        <end position="21"/>
    </location>
</feature>
<feature type="region of interest" description="Disordered" evidence="1">
    <location>
        <begin position="1"/>
        <end position="25"/>
    </location>
</feature>
<sequence>MPEAPNTSPSSWVMRGSSFSPTLPPTVRAPLLTDYADLDPDHQGHTSTYPTTSTVFTSSPVRNTSYEDVSYEDVHVYADRVSWPSEGPAMYLVPPIPSTTPGSLQSTTHGHRVTNMHQFATTIIPQPCVESSENATDTIAGSGSLNPGSESIAWMQEGIAEPSH</sequence>
<proteinExistence type="predicted"/>